<evidence type="ECO:0000313" key="2">
    <source>
        <dbReference type="EMBL" id="OEJ84162.1"/>
    </source>
</evidence>
<dbReference type="GO" id="GO:0042256">
    <property type="term" value="P:cytosolic ribosome assembly"/>
    <property type="evidence" value="ECO:0007669"/>
    <property type="project" value="TreeGrafter"/>
</dbReference>
<dbReference type="PANTHER" id="PTHR10826">
    <property type="entry name" value="COMPLEMENT COMPONENT 1"/>
    <property type="match status" value="1"/>
</dbReference>
<name>A0A1E5RB89_9ASCO</name>
<dbReference type="InterPro" id="IPR036561">
    <property type="entry name" value="MAM33_sf"/>
</dbReference>
<dbReference type="AlphaFoldDB" id="A0A1E5RB89"/>
<dbReference type="Pfam" id="PF02330">
    <property type="entry name" value="MAM33"/>
    <property type="match status" value="1"/>
</dbReference>
<dbReference type="SUPFAM" id="SSF54529">
    <property type="entry name" value="Mitochondrial glycoprotein MAM33-like"/>
    <property type="match status" value="1"/>
</dbReference>
<evidence type="ECO:0000313" key="3">
    <source>
        <dbReference type="Proteomes" id="UP000095728"/>
    </source>
</evidence>
<feature type="region of interest" description="Disordered" evidence="1">
    <location>
        <begin position="149"/>
        <end position="176"/>
    </location>
</feature>
<feature type="compositionally biased region" description="Low complexity" evidence="1">
    <location>
        <begin position="151"/>
        <end position="173"/>
    </location>
</feature>
<dbReference type="FunCoup" id="A0A1E5RB89">
    <property type="interactions" value="563"/>
</dbReference>
<proteinExistence type="predicted"/>
<dbReference type="OrthoDB" id="3972961at2759"/>
<dbReference type="GO" id="GO:0005759">
    <property type="term" value="C:mitochondrial matrix"/>
    <property type="evidence" value="ECO:0007669"/>
    <property type="project" value="InterPro"/>
</dbReference>
<protein>
    <submittedName>
        <fullName evidence="2">Mitochondrial acidic protein MAM33</fullName>
    </submittedName>
</protein>
<accession>A0A1E5RB89</accession>
<keyword evidence="3" id="KW-1185">Reference proteome</keyword>
<organism evidence="2 3">
    <name type="scientific">Hanseniaspora osmophila</name>
    <dbReference type="NCBI Taxonomy" id="56408"/>
    <lineage>
        <taxon>Eukaryota</taxon>
        <taxon>Fungi</taxon>
        <taxon>Dikarya</taxon>
        <taxon>Ascomycota</taxon>
        <taxon>Saccharomycotina</taxon>
        <taxon>Saccharomycetes</taxon>
        <taxon>Saccharomycodales</taxon>
        <taxon>Saccharomycodaceae</taxon>
        <taxon>Hanseniaspora</taxon>
    </lineage>
</organism>
<dbReference type="EMBL" id="LPNM01000008">
    <property type="protein sequence ID" value="OEJ84162.1"/>
    <property type="molecule type" value="Genomic_DNA"/>
</dbReference>
<reference evidence="3" key="1">
    <citation type="journal article" date="2016" name="Genome Announc.">
        <title>Genome sequences of three species of Hanseniaspora isolated from spontaneous wine fermentations.</title>
        <authorList>
            <person name="Sternes P.R."/>
            <person name="Lee D."/>
            <person name="Kutyna D.R."/>
            <person name="Borneman A.R."/>
        </authorList>
    </citation>
    <scope>NUCLEOTIDE SEQUENCE [LARGE SCALE GENOMIC DNA]</scope>
    <source>
        <strain evidence="3">AWRI3579</strain>
    </source>
</reference>
<dbReference type="Gene3D" id="3.10.280.10">
    <property type="entry name" value="Mitochondrial glycoprotein"/>
    <property type="match status" value="1"/>
</dbReference>
<dbReference type="Proteomes" id="UP000095728">
    <property type="component" value="Unassembled WGS sequence"/>
</dbReference>
<gene>
    <name evidence="2" type="ORF">AWRI3579_g2869</name>
</gene>
<sequence>MSKFLKSAKATSNLLRNSFISSVYTKPVVSTSSLMYLNGATGKTAKHNTNAKVWSRCFSSVNSVLFNENSKRVHDVLQSEIALEVEDPSVAELPEQLSQYMSNHKYEIVNRKPDASLVELLKSTDVENIHIFFDVSQIANLPSNFQNEAQSDLANGGSAASGSSDANAASGASEEMEFDEDELNEAFANVNVVVVKKSDNSAISMELLMNVMEGSFYIDSITPFKDSKIALDESADMEVKRDLLYHGPPFTNLDEELQDSLELYLQSRGIDSELANFVYEYADFQENNEYINWLKNMKSFFN</sequence>
<dbReference type="PANTHER" id="PTHR10826:SF1">
    <property type="entry name" value="COMPLEMENT COMPONENT 1 Q SUBCOMPONENT-BINDING PROTEIN, MITOCHONDRIAL"/>
    <property type="match status" value="1"/>
</dbReference>
<comment type="caution">
    <text evidence="2">The sequence shown here is derived from an EMBL/GenBank/DDBJ whole genome shotgun (WGS) entry which is preliminary data.</text>
</comment>
<dbReference type="InterPro" id="IPR003428">
    <property type="entry name" value="MAM33"/>
</dbReference>
<dbReference type="STRING" id="56408.A0A1E5RB89"/>
<dbReference type="InParanoid" id="A0A1E5RB89"/>
<evidence type="ECO:0000256" key="1">
    <source>
        <dbReference type="SAM" id="MobiDB-lite"/>
    </source>
</evidence>